<evidence type="ECO:0000259" key="5">
    <source>
        <dbReference type="PROSITE" id="PS51465"/>
    </source>
</evidence>
<dbReference type="CDD" id="cd00104">
    <property type="entry name" value="KAZAL_FS"/>
    <property type="match status" value="2"/>
</dbReference>
<sequence>MISIQVACIAYFEIYETYHLKSVLFIWKNCVPCITHGENKSVTNYALIVLTFINVLHTATGGICWFQKSKEDLCRNYLSLNMSKEECCSISDIPSVSWSPHDRPSSGKLFYWEALVGGAPECYRCHNSCDSITCPKDKVCRMRKERPKCVCKPRCPTVVKMKGSLCGTDGRNYKNYCRLLKHNCKRNRETEIAYFGKCKIRGLIRNVAIHLFKFVVCTETSIEYIRYYMHVLLYKAYVTIWVNSKCQSILVFYIAFSTRAVSFILNLVFKVKDCLYDPNSNLNHSFLLTEILKTSCKMVKCMNGKRCLEDQDGLPRCAKCVTTCKSNAKAEPVCGSNNVTYDSVCHLRVAVCLQGLRIRAAYNGRCCGGATCDNVVCPMGFTCLKQLNTNTPQCVDCRETECKKSKKKVCGTDGHTYKNNCELRRISCKKKIAVYTKSHGSCKKRNHTCKRCRRKRKRRFRKKQLLRSFLRQNVMRKLKENKSNSVPIKPVKLVQIVRKSGKEIIGTDADFG</sequence>
<keyword evidence="1" id="KW-0732">Signal</keyword>
<dbReference type="Gene3D" id="3.90.290.10">
    <property type="entry name" value="TGF-beta binding (TB) domain"/>
    <property type="match status" value="1"/>
</dbReference>
<dbReference type="Proteomes" id="UP001217089">
    <property type="component" value="Unassembled WGS sequence"/>
</dbReference>
<name>A0ABQ9EFS1_TEGGR</name>
<dbReference type="Pfam" id="PF21333">
    <property type="entry name" value="FST_N"/>
    <property type="match status" value="1"/>
</dbReference>
<evidence type="ECO:0000256" key="2">
    <source>
        <dbReference type="ARBA" id="ARBA00022737"/>
    </source>
</evidence>
<feature type="domain" description="Kazal-like" evidence="5">
    <location>
        <begin position="150"/>
        <end position="200"/>
    </location>
</feature>
<evidence type="ECO:0000313" key="6">
    <source>
        <dbReference type="EMBL" id="KAJ8304147.1"/>
    </source>
</evidence>
<dbReference type="InterPro" id="IPR036773">
    <property type="entry name" value="TB_dom_sf"/>
</dbReference>
<dbReference type="PANTHER" id="PTHR13866">
    <property type="entry name" value="SPARC OSTEONECTIN"/>
    <property type="match status" value="1"/>
</dbReference>
<proteinExistence type="predicted"/>
<reference evidence="6 7" key="1">
    <citation type="submission" date="2022-12" db="EMBL/GenBank/DDBJ databases">
        <title>Chromosome-level genome of Tegillarca granosa.</title>
        <authorList>
            <person name="Kim J."/>
        </authorList>
    </citation>
    <scope>NUCLEOTIDE SEQUENCE [LARGE SCALE GENOMIC DNA]</scope>
    <source>
        <strain evidence="6">Teg-2019</strain>
        <tissue evidence="6">Adductor muscle</tissue>
    </source>
</reference>
<dbReference type="Gene3D" id="3.30.60.30">
    <property type="match status" value="3"/>
</dbReference>
<dbReference type="EMBL" id="JARBDR010000903">
    <property type="protein sequence ID" value="KAJ8304147.1"/>
    <property type="molecule type" value="Genomic_DNA"/>
</dbReference>
<evidence type="ECO:0000256" key="3">
    <source>
        <dbReference type="ARBA" id="ARBA00023157"/>
    </source>
</evidence>
<evidence type="ECO:0000256" key="1">
    <source>
        <dbReference type="ARBA" id="ARBA00022729"/>
    </source>
</evidence>
<dbReference type="PANTHER" id="PTHR13866:SF29">
    <property type="entry name" value="FOLLISTATIN"/>
    <property type="match status" value="1"/>
</dbReference>
<comment type="caution">
    <text evidence="6">The sequence shown here is derived from an EMBL/GenBank/DDBJ whole genome shotgun (WGS) entry which is preliminary data.</text>
</comment>
<dbReference type="SUPFAM" id="SSF100895">
    <property type="entry name" value="Kazal-type serine protease inhibitors"/>
    <property type="match status" value="3"/>
</dbReference>
<keyword evidence="3" id="KW-1015">Disulfide bond</keyword>
<evidence type="ECO:0000256" key="4">
    <source>
        <dbReference type="ARBA" id="ARBA00023180"/>
    </source>
</evidence>
<keyword evidence="4" id="KW-0325">Glycoprotein</keyword>
<protein>
    <recommendedName>
        <fullName evidence="5">Kazal-like domain-containing protein</fullName>
    </recommendedName>
</protein>
<dbReference type="PROSITE" id="PS51465">
    <property type="entry name" value="KAZAL_2"/>
    <property type="match status" value="3"/>
</dbReference>
<feature type="domain" description="Kazal-like" evidence="5">
    <location>
        <begin position="395"/>
        <end position="444"/>
    </location>
</feature>
<dbReference type="InterPro" id="IPR036058">
    <property type="entry name" value="Kazal_dom_sf"/>
</dbReference>
<evidence type="ECO:0000313" key="7">
    <source>
        <dbReference type="Proteomes" id="UP001217089"/>
    </source>
</evidence>
<dbReference type="Pfam" id="PF07648">
    <property type="entry name" value="Kazal_2"/>
    <property type="match status" value="3"/>
</dbReference>
<gene>
    <name evidence="6" type="ORF">KUTeg_017730</name>
</gene>
<keyword evidence="7" id="KW-1185">Reference proteome</keyword>
<dbReference type="InterPro" id="IPR002350">
    <property type="entry name" value="Kazal_dom"/>
</dbReference>
<dbReference type="SMART" id="SM00280">
    <property type="entry name" value="KAZAL"/>
    <property type="match status" value="3"/>
</dbReference>
<organism evidence="6 7">
    <name type="scientific">Tegillarca granosa</name>
    <name type="common">Malaysian cockle</name>
    <name type="synonym">Anadara granosa</name>
    <dbReference type="NCBI Taxonomy" id="220873"/>
    <lineage>
        <taxon>Eukaryota</taxon>
        <taxon>Metazoa</taxon>
        <taxon>Spiralia</taxon>
        <taxon>Lophotrochozoa</taxon>
        <taxon>Mollusca</taxon>
        <taxon>Bivalvia</taxon>
        <taxon>Autobranchia</taxon>
        <taxon>Pteriomorphia</taxon>
        <taxon>Arcoida</taxon>
        <taxon>Arcoidea</taxon>
        <taxon>Arcidae</taxon>
        <taxon>Tegillarca</taxon>
    </lineage>
</organism>
<accession>A0ABQ9EFS1</accession>
<dbReference type="SMART" id="SM00274">
    <property type="entry name" value="FOLN"/>
    <property type="match status" value="3"/>
</dbReference>
<keyword evidence="2" id="KW-0677">Repeat</keyword>
<feature type="domain" description="Kazal-like" evidence="5">
    <location>
        <begin position="311"/>
        <end position="366"/>
    </location>
</feature>
<dbReference type="InterPro" id="IPR003645">
    <property type="entry name" value="Fol_N"/>
</dbReference>